<name>A0A9K3E060_HELAN</name>
<feature type="compositionally biased region" description="Basic and acidic residues" evidence="1">
    <location>
        <begin position="1"/>
        <end position="10"/>
    </location>
</feature>
<protein>
    <submittedName>
        <fullName evidence="2">Uncharacterized protein</fullName>
    </submittedName>
</protein>
<comment type="caution">
    <text evidence="2">The sequence shown here is derived from an EMBL/GenBank/DDBJ whole genome shotgun (WGS) entry which is preliminary data.</text>
</comment>
<proteinExistence type="predicted"/>
<dbReference type="Proteomes" id="UP000215914">
    <property type="component" value="Unassembled WGS sequence"/>
</dbReference>
<keyword evidence="3" id="KW-1185">Reference proteome</keyword>
<dbReference type="AlphaFoldDB" id="A0A9K3E060"/>
<sequence>MVLRLMEDKSMQGQSSKRRMNAYENSRMSRIQENQKNYKLWD</sequence>
<feature type="compositionally biased region" description="Polar residues" evidence="1">
    <location>
        <begin position="23"/>
        <end position="42"/>
    </location>
</feature>
<accession>A0A9K3E060</accession>
<feature type="region of interest" description="Disordered" evidence="1">
    <location>
        <begin position="1"/>
        <end position="42"/>
    </location>
</feature>
<dbReference type="Gramene" id="mRNA:HanXRQr2_Chr15g0681921">
    <property type="protein sequence ID" value="mRNA:HanXRQr2_Chr15g0681921"/>
    <property type="gene ID" value="HanXRQr2_Chr15g0681921"/>
</dbReference>
<evidence type="ECO:0000313" key="3">
    <source>
        <dbReference type="Proteomes" id="UP000215914"/>
    </source>
</evidence>
<organism evidence="2 3">
    <name type="scientific">Helianthus annuus</name>
    <name type="common">Common sunflower</name>
    <dbReference type="NCBI Taxonomy" id="4232"/>
    <lineage>
        <taxon>Eukaryota</taxon>
        <taxon>Viridiplantae</taxon>
        <taxon>Streptophyta</taxon>
        <taxon>Embryophyta</taxon>
        <taxon>Tracheophyta</taxon>
        <taxon>Spermatophyta</taxon>
        <taxon>Magnoliopsida</taxon>
        <taxon>eudicotyledons</taxon>
        <taxon>Gunneridae</taxon>
        <taxon>Pentapetalae</taxon>
        <taxon>asterids</taxon>
        <taxon>campanulids</taxon>
        <taxon>Asterales</taxon>
        <taxon>Asteraceae</taxon>
        <taxon>Asteroideae</taxon>
        <taxon>Heliantheae alliance</taxon>
        <taxon>Heliantheae</taxon>
        <taxon>Helianthus</taxon>
    </lineage>
</organism>
<gene>
    <name evidence="2" type="ORF">HanXRQr2_Chr15g0681921</name>
</gene>
<reference evidence="2" key="1">
    <citation type="journal article" date="2017" name="Nature">
        <title>The sunflower genome provides insights into oil metabolism, flowering and Asterid evolution.</title>
        <authorList>
            <person name="Badouin H."/>
            <person name="Gouzy J."/>
            <person name="Grassa C.J."/>
            <person name="Murat F."/>
            <person name="Staton S.E."/>
            <person name="Cottret L."/>
            <person name="Lelandais-Briere C."/>
            <person name="Owens G.L."/>
            <person name="Carrere S."/>
            <person name="Mayjonade B."/>
            <person name="Legrand L."/>
            <person name="Gill N."/>
            <person name="Kane N.C."/>
            <person name="Bowers J.E."/>
            <person name="Hubner S."/>
            <person name="Bellec A."/>
            <person name="Berard A."/>
            <person name="Berges H."/>
            <person name="Blanchet N."/>
            <person name="Boniface M.C."/>
            <person name="Brunel D."/>
            <person name="Catrice O."/>
            <person name="Chaidir N."/>
            <person name="Claudel C."/>
            <person name="Donnadieu C."/>
            <person name="Faraut T."/>
            <person name="Fievet G."/>
            <person name="Helmstetter N."/>
            <person name="King M."/>
            <person name="Knapp S.J."/>
            <person name="Lai Z."/>
            <person name="Le Paslier M.C."/>
            <person name="Lippi Y."/>
            <person name="Lorenzon L."/>
            <person name="Mandel J.R."/>
            <person name="Marage G."/>
            <person name="Marchand G."/>
            <person name="Marquand E."/>
            <person name="Bret-Mestries E."/>
            <person name="Morien E."/>
            <person name="Nambeesan S."/>
            <person name="Nguyen T."/>
            <person name="Pegot-Espagnet P."/>
            <person name="Pouilly N."/>
            <person name="Raftis F."/>
            <person name="Sallet E."/>
            <person name="Schiex T."/>
            <person name="Thomas J."/>
            <person name="Vandecasteele C."/>
            <person name="Vares D."/>
            <person name="Vear F."/>
            <person name="Vautrin S."/>
            <person name="Crespi M."/>
            <person name="Mangin B."/>
            <person name="Burke J.M."/>
            <person name="Salse J."/>
            <person name="Munos S."/>
            <person name="Vincourt P."/>
            <person name="Rieseberg L.H."/>
            <person name="Langlade N.B."/>
        </authorList>
    </citation>
    <scope>NUCLEOTIDE SEQUENCE</scope>
    <source>
        <tissue evidence="2">Leaves</tissue>
    </source>
</reference>
<dbReference type="EMBL" id="MNCJ02000330">
    <property type="protein sequence ID" value="KAF5763581.1"/>
    <property type="molecule type" value="Genomic_DNA"/>
</dbReference>
<evidence type="ECO:0000313" key="2">
    <source>
        <dbReference type="EMBL" id="KAF5763581.1"/>
    </source>
</evidence>
<evidence type="ECO:0000256" key="1">
    <source>
        <dbReference type="SAM" id="MobiDB-lite"/>
    </source>
</evidence>
<reference evidence="2" key="2">
    <citation type="submission" date="2020-06" db="EMBL/GenBank/DDBJ databases">
        <title>Helianthus annuus Genome sequencing and assembly Release 2.</title>
        <authorList>
            <person name="Gouzy J."/>
            <person name="Langlade N."/>
            <person name="Munos S."/>
        </authorList>
    </citation>
    <scope>NUCLEOTIDE SEQUENCE</scope>
    <source>
        <tissue evidence="2">Leaves</tissue>
    </source>
</reference>